<keyword evidence="3" id="KW-0547">Nucleotide-binding</keyword>
<name>A0ABY8WIA9_9ACTN</name>
<dbReference type="PANTHER" id="PTHR35526">
    <property type="entry name" value="ANTI-SIGMA-F FACTOR RSBW-RELATED"/>
    <property type="match status" value="1"/>
</dbReference>
<gene>
    <name evidence="3" type="ORF">ACTOB_000727</name>
</gene>
<organism evidence="3 4">
    <name type="scientific">Actinoplanes oblitus</name>
    <dbReference type="NCBI Taxonomy" id="3040509"/>
    <lineage>
        <taxon>Bacteria</taxon>
        <taxon>Bacillati</taxon>
        <taxon>Actinomycetota</taxon>
        <taxon>Actinomycetes</taxon>
        <taxon>Micromonosporales</taxon>
        <taxon>Micromonosporaceae</taxon>
        <taxon>Actinoplanes</taxon>
    </lineage>
</organism>
<reference evidence="3 4" key="1">
    <citation type="submission" date="2023-06" db="EMBL/GenBank/DDBJ databases">
        <authorList>
            <person name="Yushchuk O."/>
            <person name="Binda E."/>
            <person name="Ruckert-Reed C."/>
            <person name="Fedorenko V."/>
            <person name="Kalinowski J."/>
            <person name="Marinelli F."/>
        </authorList>
    </citation>
    <scope>NUCLEOTIDE SEQUENCE [LARGE SCALE GENOMIC DNA]</scope>
    <source>
        <strain evidence="3 4">NRRL 3884</strain>
    </source>
</reference>
<evidence type="ECO:0000259" key="2">
    <source>
        <dbReference type="Pfam" id="PF13581"/>
    </source>
</evidence>
<feature type="domain" description="Histidine kinase/HSP90-like ATPase" evidence="2">
    <location>
        <begin position="136"/>
        <end position="250"/>
    </location>
</feature>
<keyword evidence="4" id="KW-1185">Reference proteome</keyword>
<keyword evidence="1" id="KW-0723">Serine/threonine-protein kinase</keyword>
<dbReference type="Pfam" id="PF13581">
    <property type="entry name" value="HATPase_c_2"/>
    <property type="match status" value="1"/>
</dbReference>
<dbReference type="InterPro" id="IPR003594">
    <property type="entry name" value="HATPase_dom"/>
</dbReference>
<accession>A0ABY8WIA9</accession>
<proteinExistence type="predicted"/>
<dbReference type="InterPro" id="IPR050267">
    <property type="entry name" value="Anti-sigma-factor_SerPK"/>
</dbReference>
<sequence>MDTGYLVPEDSHISCANNPDTGVTEVSVHGSWDPQVRTAMAQTLRMCVAETPRLLLIDVARLSDPAGESLTTWQIAHQYARERTPPVDVVMCAPTPRLRHRLSGTAGGVTIAVSLDAARAAGPRQPIWPQRRTRPLPADPASVRLARGMVRDLCDGLRLPRLRYPAQLIISELATNAVEHVRAAFGVAVTLRGDVLHLAVQDQARQLPRPAARPLRGQRPMRRGAGLWVVDAAATAWGAVHCGGGKIVWATLAIGGKEMS</sequence>
<dbReference type="GO" id="GO:0005524">
    <property type="term" value="F:ATP binding"/>
    <property type="evidence" value="ECO:0007669"/>
    <property type="project" value="UniProtKB-KW"/>
</dbReference>
<keyword evidence="1" id="KW-0418">Kinase</keyword>
<protein>
    <submittedName>
        <fullName evidence="3">ATP-binding protein</fullName>
    </submittedName>
</protein>
<dbReference type="EMBL" id="CP126980">
    <property type="protein sequence ID" value="WIM97222.1"/>
    <property type="molecule type" value="Genomic_DNA"/>
</dbReference>
<dbReference type="InterPro" id="IPR036890">
    <property type="entry name" value="HATPase_C_sf"/>
</dbReference>
<evidence type="ECO:0000313" key="3">
    <source>
        <dbReference type="EMBL" id="WIM97222.1"/>
    </source>
</evidence>
<dbReference type="CDD" id="cd16936">
    <property type="entry name" value="HATPase_RsbW-like"/>
    <property type="match status" value="1"/>
</dbReference>
<keyword evidence="3" id="KW-0067">ATP-binding</keyword>
<dbReference type="Gene3D" id="3.30.565.10">
    <property type="entry name" value="Histidine kinase-like ATPase, C-terminal domain"/>
    <property type="match status" value="1"/>
</dbReference>
<evidence type="ECO:0000313" key="4">
    <source>
        <dbReference type="Proteomes" id="UP001240150"/>
    </source>
</evidence>
<dbReference type="SUPFAM" id="SSF55874">
    <property type="entry name" value="ATPase domain of HSP90 chaperone/DNA topoisomerase II/histidine kinase"/>
    <property type="match status" value="1"/>
</dbReference>
<dbReference type="Proteomes" id="UP001240150">
    <property type="component" value="Chromosome"/>
</dbReference>
<keyword evidence="1" id="KW-0808">Transferase</keyword>
<dbReference type="PANTHER" id="PTHR35526:SF3">
    <property type="entry name" value="ANTI-SIGMA-F FACTOR RSBW"/>
    <property type="match status" value="1"/>
</dbReference>
<evidence type="ECO:0000256" key="1">
    <source>
        <dbReference type="ARBA" id="ARBA00022527"/>
    </source>
</evidence>
<dbReference type="RefSeq" id="WP_284918595.1">
    <property type="nucleotide sequence ID" value="NZ_CP126980.1"/>
</dbReference>